<dbReference type="PANTHER" id="PTHR43826">
    <property type="entry name" value="GLUCOSE-6-PHOSPHATE EXCHANGER SLC37A4"/>
    <property type="match status" value="1"/>
</dbReference>
<dbReference type="InterPro" id="IPR036259">
    <property type="entry name" value="MFS_trans_sf"/>
</dbReference>
<feature type="transmembrane region" description="Helical" evidence="6">
    <location>
        <begin position="188"/>
        <end position="207"/>
    </location>
</feature>
<evidence type="ECO:0000256" key="2">
    <source>
        <dbReference type="ARBA" id="ARBA00022475"/>
    </source>
</evidence>
<dbReference type="Gene3D" id="1.20.1250.20">
    <property type="entry name" value="MFS general substrate transporter like domains"/>
    <property type="match status" value="2"/>
</dbReference>
<evidence type="ECO:0000259" key="7">
    <source>
        <dbReference type="PROSITE" id="PS50850"/>
    </source>
</evidence>
<evidence type="ECO:0000256" key="3">
    <source>
        <dbReference type="ARBA" id="ARBA00022692"/>
    </source>
</evidence>
<dbReference type="InterPro" id="IPR051337">
    <property type="entry name" value="OPA_Antiporter"/>
</dbReference>
<dbReference type="InterPro" id="IPR011701">
    <property type="entry name" value="MFS"/>
</dbReference>
<evidence type="ECO:0000256" key="6">
    <source>
        <dbReference type="SAM" id="Phobius"/>
    </source>
</evidence>
<evidence type="ECO:0000313" key="8">
    <source>
        <dbReference type="EMBL" id="SQC91152.1"/>
    </source>
</evidence>
<dbReference type="InterPro" id="IPR020846">
    <property type="entry name" value="MFS_dom"/>
</dbReference>
<reference evidence="8 9" key="1">
    <citation type="submission" date="2018-06" db="EMBL/GenBank/DDBJ databases">
        <authorList>
            <consortium name="Pathogen Informatics"/>
            <person name="Doyle S."/>
        </authorList>
    </citation>
    <scope>NUCLEOTIDE SEQUENCE [LARGE SCALE GENOMIC DNA]</scope>
    <source>
        <strain evidence="8 9">NCTC12120</strain>
    </source>
</reference>
<keyword evidence="2" id="KW-1003">Cell membrane</keyword>
<feature type="transmembrane region" description="Helical" evidence="6">
    <location>
        <begin position="126"/>
        <end position="145"/>
    </location>
</feature>
<keyword evidence="4 6" id="KW-1133">Transmembrane helix</keyword>
<feature type="transmembrane region" description="Helical" evidence="6">
    <location>
        <begin position="219"/>
        <end position="239"/>
    </location>
</feature>
<dbReference type="EMBL" id="UAVU01000007">
    <property type="protein sequence ID" value="SQC91152.1"/>
    <property type="molecule type" value="Genomic_DNA"/>
</dbReference>
<dbReference type="SUPFAM" id="SSF103473">
    <property type="entry name" value="MFS general substrate transporter"/>
    <property type="match status" value="1"/>
</dbReference>
<evidence type="ECO:0000313" key="9">
    <source>
        <dbReference type="Proteomes" id="UP000251197"/>
    </source>
</evidence>
<dbReference type="FunFam" id="1.20.1250.20:FF:000016">
    <property type="entry name" value="Glycerol-3-phosphate transporter"/>
    <property type="match status" value="1"/>
</dbReference>
<dbReference type="GO" id="GO:0005886">
    <property type="term" value="C:plasma membrane"/>
    <property type="evidence" value="ECO:0007669"/>
    <property type="project" value="TreeGrafter"/>
</dbReference>
<proteinExistence type="predicted"/>
<evidence type="ECO:0000256" key="1">
    <source>
        <dbReference type="ARBA" id="ARBA00004127"/>
    </source>
</evidence>
<comment type="subcellular location">
    <subcellularLocation>
        <location evidence="1">Endomembrane system</location>
        <topology evidence="1">Multi-pass membrane protein</topology>
    </subcellularLocation>
</comment>
<dbReference type="PROSITE" id="PS50850">
    <property type="entry name" value="MFS"/>
    <property type="match status" value="1"/>
</dbReference>
<keyword evidence="5 6" id="KW-0472">Membrane</keyword>
<accession>A0A2X3IFA2</accession>
<dbReference type="Pfam" id="PF07690">
    <property type="entry name" value="MFS_1"/>
    <property type="match status" value="1"/>
</dbReference>
<gene>
    <name evidence="8" type="primary">glpT_2</name>
    <name evidence="8" type="ORF">NCTC12120_04302</name>
</gene>
<name>A0A2X3IFA2_9ENTR</name>
<sequence length="284" mass="31335">MGGGIPPLLFLLGMAWFNDWHAALYMPAFAAITVAIIAFGWMRDTPQSCGLPPIEEYKKDYPDDYSEKAEEELTAKQIFMKYVFPNRLLWYIAIANVFVYLLRYGILDWSPTYLKEVKHFALDKSSWAYFLYEYAGIPGTLLCGWMSDKVFKGNRGATGVFFMVLVTIATVVYWLNPPGNPGVDMACMIVIGFLIYGPVMLIGLHALELAPKKAAGTAAGFTGLFGYLGGSVAASAIVGYTVDFFGWDGGFIVMIGGSVLAVLLLIVVMIGERKHHDEKMLKNG</sequence>
<dbReference type="AlphaFoldDB" id="A0A2X3IFA2"/>
<keyword evidence="3 6" id="KW-0812">Transmembrane</keyword>
<feature type="transmembrane region" description="Helical" evidence="6">
    <location>
        <begin position="251"/>
        <end position="271"/>
    </location>
</feature>
<feature type="domain" description="Major facilitator superfamily (MFS) profile" evidence="7">
    <location>
        <begin position="1"/>
        <end position="274"/>
    </location>
</feature>
<feature type="transmembrane region" description="Helical" evidence="6">
    <location>
        <begin position="157"/>
        <end position="176"/>
    </location>
</feature>
<protein>
    <submittedName>
        <fullName evidence="8">G-3-P permease</fullName>
    </submittedName>
</protein>
<feature type="transmembrane region" description="Helical" evidence="6">
    <location>
        <begin position="88"/>
        <end position="106"/>
    </location>
</feature>
<evidence type="ECO:0000256" key="5">
    <source>
        <dbReference type="ARBA" id="ARBA00023136"/>
    </source>
</evidence>
<evidence type="ECO:0000256" key="4">
    <source>
        <dbReference type="ARBA" id="ARBA00022989"/>
    </source>
</evidence>
<feature type="transmembrane region" description="Helical" evidence="6">
    <location>
        <begin position="20"/>
        <end position="41"/>
    </location>
</feature>
<dbReference type="GO" id="GO:0061513">
    <property type="term" value="F:glucose 6-phosphate:phosphate antiporter activity"/>
    <property type="evidence" value="ECO:0007669"/>
    <property type="project" value="TreeGrafter"/>
</dbReference>
<dbReference type="PANTHER" id="PTHR43826:SF6">
    <property type="entry name" value="GLYCEROL-3-PHOSPHATE TRANSPORTER"/>
    <property type="match status" value="1"/>
</dbReference>
<dbReference type="GO" id="GO:0012505">
    <property type="term" value="C:endomembrane system"/>
    <property type="evidence" value="ECO:0007669"/>
    <property type="project" value="UniProtKB-SubCell"/>
</dbReference>
<dbReference type="Proteomes" id="UP000251197">
    <property type="component" value="Unassembled WGS sequence"/>
</dbReference>
<dbReference type="GO" id="GO:0035435">
    <property type="term" value="P:phosphate ion transmembrane transport"/>
    <property type="evidence" value="ECO:0007669"/>
    <property type="project" value="TreeGrafter"/>
</dbReference>
<dbReference type="STRING" id="158822.LH23_21465"/>
<organism evidence="8 9">
    <name type="scientific">Cedecea neteri</name>
    <dbReference type="NCBI Taxonomy" id="158822"/>
    <lineage>
        <taxon>Bacteria</taxon>
        <taxon>Pseudomonadati</taxon>
        <taxon>Pseudomonadota</taxon>
        <taxon>Gammaproteobacteria</taxon>
        <taxon>Enterobacterales</taxon>
        <taxon>Enterobacteriaceae</taxon>
        <taxon>Cedecea</taxon>
    </lineage>
</organism>